<dbReference type="EMBL" id="CP051143">
    <property type="protein sequence ID" value="QIX02052.1"/>
    <property type="molecule type" value="Genomic_DNA"/>
</dbReference>
<keyword evidence="3" id="KW-1185">Reference proteome</keyword>
<dbReference type="Proteomes" id="UP000503462">
    <property type="component" value="Chromosome 5"/>
</dbReference>
<feature type="region of interest" description="Disordered" evidence="1">
    <location>
        <begin position="101"/>
        <end position="206"/>
    </location>
</feature>
<feature type="compositionally biased region" description="Basic and acidic residues" evidence="1">
    <location>
        <begin position="133"/>
        <end position="153"/>
    </location>
</feature>
<evidence type="ECO:0000256" key="1">
    <source>
        <dbReference type="SAM" id="MobiDB-lite"/>
    </source>
</evidence>
<name>A0A6H0Y4U3_9PEZI</name>
<proteinExistence type="predicted"/>
<feature type="compositionally biased region" description="Basic and acidic residues" evidence="1">
    <location>
        <begin position="170"/>
        <end position="180"/>
    </location>
</feature>
<feature type="compositionally biased region" description="Low complexity" evidence="1">
    <location>
        <begin position="181"/>
        <end position="190"/>
    </location>
</feature>
<gene>
    <name evidence="2" type="ORF">AMS68_007569</name>
</gene>
<evidence type="ECO:0000313" key="3">
    <source>
        <dbReference type="Proteomes" id="UP000503462"/>
    </source>
</evidence>
<dbReference type="AlphaFoldDB" id="A0A6H0Y4U3"/>
<reference evidence="2 3" key="1">
    <citation type="journal article" date="2016" name="Sci. Rep.">
        <title>Peltaster fructicola genome reveals evolution from an invasive phytopathogen to an ectophytic parasite.</title>
        <authorList>
            <person name="Xu C."/>
            <person name="Chen H."/>
            <person name="Gleason M.L."/>
            <person name="Xu J.R."/>
            <person name="Liu H."/>
            <person name="Zhang R."/>
            <person name="Sun G."/>
        </authorList>
    </citation>
    <scope>NUCLEOTIDE SEQUENCE [LARGE SCALE GENOMIC DNA]</scope>
    <source>
        <strain evidence="2 3">LNHT1506</strain>
    </source>
</reference>
<sequence length="422" mass="47507">MQHINEQFDGDYITEQHVTNTTAQRTQRLHRLGAPDLHYQSGYLSGYQMQMPAPVRVQAGTAHWPTVMPARPPIGYLDQQMRQHGDNLDWSLPSQHIYQPGPAVGWQMPHQHHSQVQEAQAMQDQSWLTPALHAHEADASRSKRKGRTPESRSKEKHKRQHRHSAYAEPSRAHHERDRRSGGSSSALQRSSLDEHHVSQRSQHSYDISNQTIGASQQSASRPLPMSTPLLVTFGDLGSMLLSGQLEHIYGSWRDLQVALRSIARSHELDPRNFGLANPSMNLNALVAMAWPSYYPEIPVEVFSSACRDAARRKSGSDGTAQHDQMVLDILSNGCRACPARRLWSLCSKGYNCTGMTHFVPHNEIDMVLAGFRSDGPYMWDRHFGLWGTSKDFVPFYTSDLPGRLIDRQDAIDDGIDDGAFGH</sequence>
<feature type="compositionally biased region" description="Polar residues" evidence="1">
    <location>
        <begin position="114"/>
        <end position="128"/>
    </location>
</feature>
<accession>A0A6H0Y4U3</accession>
<protein>
    <submittedName>
        <fullName evidence="2">Uncharacterized protein</fullName>
    </submittedName>
</protein>
<organism evidence="2 3">
    <name type="scientific">Peltaster fructicola</name>
    <dbReference type="NCBI Taxonomy" id="286661"/>
    <lineage>
        <taxon>Eukaryota</taxon>
        <taxon>Fungi</taxon>
        <taxon>Dikarya</taxon>
        <taxon>Ascomycota</taxon>
        <taxon>Pezizomycotina</taxon>
        <taxon>Dothideomycetes</taxon>
        <taxon>Dothideomycetes incertae sedis</taxon>
        <taxon>Peltaster</taxon>
    </lineage>
</organism>
<feature type="compositionally biased region" description="Basic residues" evidence="1">
    <location>
        <begin position="154"/>
        <end position="164"/>
    </location>
</feature>
<evidence type="ECO:0000313" key="2">
    <source>
        <dbReference type="EMBL" id="QIX02052.1"/>
    </source>
</evidence>